<proteinExistence type="predicted"/>
<name>A0A838XEA6_9ACTN</name>
<dbReference type="Proteomes" id="UP000550354">
    <property type="component" value="Unassembled WGS sequence"/>
</dbReference>
<dbReference type="EMBL" id="JACEOG010000001">
    <property type="protein sequence ID" value="MBA4608167.1"/>
    <property type="molecule type" value="Genomic_DNA"/>
</dbReference>
<organism evidence="2 3">
    <name type="scientific">Aeromicrobium phoceense</name>
    <dbReference type="NCBI Taxonomy" id="2754045"/>
    <lineage>
        <taxon>Bacteria</taxon>
        <taxon>Bacillati</taxon>
        <taxon>Actinomycetota</taxon>
        <taxon>Actinomycetes</taxon>
        <taxon>Propionibacteriales</taxon>
        <taxon>Nocardioidaceae</taxon>
        <taxon>Aeromicrobium</taxon>
    </lineage>
</organism>
<dbReference type="RefSeq" id="WP_181754812.1">
    <property type="nucleotide sequence ID" value="NZ_JACEOG010000001.1"/>
</dbReference>
<dbReference type="AlphaFoldDB" id="A0A838XEA6"/>
<comment type="caution">
    <text evidence="2">The sequence shown here is derived from an EMBL/GenBank/DDBJ whole genome shotgun (WGS) entry which is preliminary data.</text>
</comment>
<dbReference type="SUPFAM" id="SSF52799">
    <property type="entry name" value="(Phosphotyrosine protein) phosphatases II"/>
    <property type="match status" value="1"/>
</dbReference>
<keyword evidence="3" id="KW-1185">Reference proteome</keyword>
<feature type="domain" description="Tyrosine specific protein phosphatases" evidence="1">
    <location>
        <begin position="103"/>
        <end position="139"/>
    </location>
</feature>
<gene>
    <name evidence="2" type="ORF">H1W00_06725</name>
</gene>
<dbReference type="Pfam" id="PF13350">
    <property type="entry name" value="Y_phosphatase3"/>
    <property type="match status" value="1"/>
</dbReference>
<protein>
    <submittedName>
        <fullName evidence="2">Tyrosine-protein phosphatase</fullName>
    </submittedName>
</protein>
<evidence type="ECO:0000313" key="3">
    <source>
        <dbReference type="Proteomes" id="UP000550354"/>
    </source>
</evidence>
<reference evidence="2 3" key="1">
    <citation type="submission" date="2020-07" db="EMBL/GenBank/DDBJ databases">
        <title>Draft genome and description of Aeromicrobium phoceense strain Marseille-Q0843 isolated from healthy skin swab.</title>
        <authorList>
            <person name="Boxberger M."/>
            <person name="La Scola B."/>
        </authorList>
    </citation>
    <scope>NUCLEOTIDE SEQUENCE [LARGE SCALE GENOMIC DNA]</scope>
    <source>
        <strain evidence="2 3">Marseille-Q0843</strain>
    </source>
</reference>
<dbReference type="GO" id="GO:0004721">
    <property type="term" value="F:phosphoprotein phosphatase activity"/>
    <property type="evidence" value="ECO:0007669"/>
    <property type="project" value="InterPro"/>
</dbReference>
<dbReference type="InterPro" id="IPR016130">
    <property type="entry name" value="Tyr_Pase_AS"/>
</dbReference>
<evidence type="ECO:0000313" key="2">
    <source>
        <dbReference type="EMBL" id="MBA4608167.1"/>
    </source>
</evidence>
<sequence length="227" mass="24463">MNETVPNLRDLGGTPVEGGVIRTGRLLRSALPLPDDVAPPEIEWPPTVVIDLRSLAETEPEHPLSAPGVTVLNFPLLSALRPGVAPPESLAELYQLMLRTTADHLVEVVDAVASAEDATTLVHCAAGKDRTGVSIAMVLALLGAKRDDIVEDYLATAQHEEQIQARFRRLFGQRSAELPAAYIATPVEAISGVLDTWDEHPGGALGWFHHWGGRPETVDRLRTTLVG</sequence>
<dbReference type="InterPro" id="IPR000387">
    <property type="entry name" value="Tyr_Pase_dom"/>
</dbReference>
<dbReference type="InterPro" id="IPR029021">
    <property type="entry name" value="Prot-tyrosine_phosphatase-like"/>
</dbReference>
<dbReference type="InterPro" id="IPR026893">
    <property type="entry name" value="Tyr/Ser_Pase_IphP-type"/>
</dbReference>
<dbReference type="PROSITE" id="PS00383">
    <property type="entry name" value="TYR_PHOSPHATASE_1"/>
    <property type="match status" value="1"/>
</dbReference>
<dbReference type="PROSITE" id="PS50056">
    <property type="entry name" value="TYR_PHOSPHATASE_2"/>
    <property type="match status" value="1"/>
</dbReference>
<accession>A0A838XEA6</accession>
<evidence type="ECO:0000259" key="1">
    <source>
        <dbReference type="PROSITE" id="PS50056"/>
    </source>
</evidence>
<dbReference type="Gene3D" id="3.90.190.10">
    <property type="entry name" value="Protein tyrosine phosphatase superfamily"/>
    <property type="match status" value="1"/>
</dbReference>